<keyword evidence="3" id="KW-1185">Reference proteome</keyword>
<evidence type="ECO:0000259" key="1">
    <source>
        <dbReference type="Pfam" id="PF24626"/>
    </source>
</evidence>
<evidence type="ECO:0000313" key="3">
    <source>
        <dbReference type="Proteomes" id="UP001234989"/>
    </source>
</evidence>
<dbReference type="Proteomes" id="UP001234989">
    <property type="component" value="Chromosome 12"/>
</dbReference>
<proteinExistence type="predicted"/>
<dbReference type="InterPro" id="IPR056924">
    <property type="entry name" value="SH3_Tf2-1"/>
</dbReference>
<dbReference type="PANTHER" id="PTHR46148:SF60">
    <property type="entry name" value="CHROMO DOMAIN-CONTAINING PROTEIN"/>
    <property type="match status" value="1"/>
</dbReference>
<accession>A0AAF0V5D3</accession>
<dbReference type="Pfam" id="PF24626">
    <property type="entry name" value="SH3_Tf2-1"/>
    <property type="match status" value="1"/>
</dbReference>
<gene>
    <name evidence="2" type="ORF">MTR67_051967</name>
</gene>
<sequence>MRLVWDSFGFPIRRSRLGPRLGSRHQSRQKRYTDHKVRDMLFHSSEKVLLMLSPMKGVMRFGKKGKLSPRYIGPFEILDGVGKVADRLILPPNLSRVHTLFHVSMLKIYHGDEITSSNGTQLC</sequence>
<name>A0AAF0V5D3_SOLVR</name>
<dbReference type="PANTHER" id="PTHR46148">
    <property type="entry name" value="CHROMO DOMAIN-CONTAINING PROTEIN"/>
    <property type="match status" value="1"/>
</dbReference>
<dbReference type="EMBL" id="CP133623">
    <property type="protein sequence ID" value="WMV58582.1"/>
    <property type="molecule type" value="Genomic_DNA"/>
</dbReference>
<feature type="domain" description="Tf2-1-like SH3-like" evidence="1">
    <location>
        <begin position="47"/>
        <end position="110"/>
    </location>
</feature>
<reference evidence="2" key="1">
    <citation type="submission" date="2023-08" db="EMBL/GenBank/DDBJ databases">
        <title>A de novo genome assembly of Solanum verrucosum Schlechtendal, a Mexican diploid species geographically isolated from the other diploid A-genome species in potato relatives.</title>
        <authorList>
            <person name="Hosaka K."/>
        </authorList>
    </citation>
    <scope>NUCLEOTIDE SEQUENCE</scope>
    <source>
        <tissue evidence="2">Young leaves</tissue>
    </source>
</reference>
<dbReference type="AlphaFoldDB" id="A0AAF0V5D3"/>
<organism evidence="2 3">
    <name type="scientific">Solanum verrucosum</name>
    <dbReference type="NCBI Taxonomy" id="315347"/>
    <lineage>
        <taxon>Eukaryota</taxon>
        <taxon>Viridiplantae</taxon>
        <taxon>Streptophyta</taxon>
        <taxon>Embryophyta</taxon>
        <taxon>Tracheophyta</taxon>
        <taxon>Spermatophyta</taxon>
        <taxon>Magnoliopsida</taxon>
        <taxon>eudicotyledons</taxon>
        <taxon>Gunneridae</taxon>
        <taxon>Pentapetalae</taxon>
        <taxon>asterids</taxon>
        <taxon>lamiids</taxon>
        <taxon>Solanales</taxon>
        <taxon>Solanaceae</taxon>
        <taxon>Solanoideae</taxon>
        <taxon>Solaneae</taxon>
        <taxon>Solanum</taxon>
    </lineage>
</organism>
<protein>
    <recommendedName>
        <fullName evidence="1">Tf2-1-like SH3-like domain-containing protein</fullName>
    </recommendedName>
</protein>
<evidence type="ECO:0000313" key="2">
    <source>
        <dbReference type="EMBL" id="WMV58582.1"/>
    </source>
</evidence>